<evidence type="ECO:0000256" key="4">
    <source>
        <dbReference type="ARBA" id="ARBA00023295"/>
    </source>
</evidence>
<dbReference type="Pfam" id="PF16875">
    <property type="entry name" value="Glyco_hydro_36N"/>
    <property type="match status" value="1"/>
</dbReference>
<dbReference type="Proteomes" id="UP000283834">
    <property type="component" value="Unassembled WGS sequence"/>
</dbReference>
<dbReference type="InterPro" id="IPR017853">
    <property type="entry name" value="GH"/>
</dbReference>
<name>A0A3E4V187_MEDGN</name>
<feature type="domain" description="Glycosyl hydrolase family 36 C-terminal" evidence="8">
    <location>
        <begin position="649"/>
        <end position="722"/>
    </location>
</feature>
<evidence type="ECO:0000259" key="8">
    <source>
        <dbReference type="Pfam" id="PF16874"/>
    </source>
</evidence>
<keyword evidence="4 5" id="KW-0326">Glycosidase</keyword>
<dbReference type="EC" id="3.2.1.22" evidence="2 5"/>
<feature type="domain" description="Glycosyl hydrolase family 36 N-terminal" evidence="9">
    <location>
        <begin position="30"/>
        <end position="284"/>
    </location>
</feature>
<dbReference type="FunFam" id="3.20.20.70:FF:000118">
    <property type="entry name" value="Alpha-galactosidase"/>
    <property type="match status" value="1"/>
</dbReference>
<dbReference type="Gene3D" id="3.20.20.70">
    <property type="entry name" value="Aldolase class I"/>
    <property type="match status" value="1"/>
</dbReference>
<feature type="binding site" evidence="7">
    <location>
        <begin position="365"/>
        <end position="366"/>
    </location>
    <ligand>
        <name>substrate</name>
    </ligand>
</feature>
<feature type="binding site" evidence="7">
    <location>
        <position position="525"/>
    </location>
    <ligand>
        <name>substrate</name>
    </ligand>
</feature>
<dbReference type="InterPro" id="IPR013785">
    <property type="entry name" value="Aldolase_TIM"/>
</dbReference>
<dbReference type="PANTHER" id="PTHR43053">
    <property type="entry name" value="GLYCOSIDASE FAMILY 31"/>
    <property type="match status" value="1"/>
</dbReference>
<dbReference type="Proteomes" id="UP000260808">
    <property type="component" value="Unassembled WGS sequence"/>
</dbReference>
<dbReference type="PROSITE" id="PS00512">
    <property type="entry name" value="ALPHA_GALACTOSIDASE"/>
    <property type="match status" value="1"/>
</dbReference>
<dbReference type="InterPro" id="IPR000111">
    <property type="entry name" value="Glyco_hydro_27/36_CS"/>
</dbReference>
<dbReference type="PIRSF" id="PIRSF005536">
    <property type="entry name" value="Agal"/>
    <property type="match status" value="1"/>
</dbReference>
<dbReference type="InterPro" id="IPR013780">
    <property type="entry name" value="Glyco_hydro_b"/>
</dbReference>
<comment type="similarity">
    <text evidence="5">Belongs to the glycosyl hydrolase.</text>
</comment>
<evidence type="ECO:0000313" key="12">
    <source>
        <dbReference type="EMBL" id="RHD07223.1"/>
    </source>
</evidence>
<dbReference type="InterPro" id="IPR031704">
    <property type="entry name" value="Glyco_hydro_36_N"/>
</dbReference>
<dbReference type="Proteomes" id="UP000284472">
    <property type="component" value="Unassembled WGS sequence"/>
</dbReference>
<dbReference type="Gene3D" id="2.70.98.60">
    <property type="entry name" value="alpha-galactosidase from lactobacil brevis"/>
    <property type="match status" value="1"/>
</dbReference>
<dbReference type="RefSeq" id="WP_118043769.1">
    <property type="nucleotide sequence ID" value="NZ_BAABSA010000023.1"/>
</dbReference>
<dbReference type="PRINTS" id="PR00743">
    <property type="entry name" value="GLHYDRLASE36"/>
</dbReference>
<evidence type="ECO:0000256" key="7">
    <source>
        <dbReference type="PIRSR" id="PIRSR005536-2"/>
    </source>
</evidence>
<dbReference type="InterPro" id="IPR002252">
    <property type="entry name" value="Glyco_hydro_36"/>
</dbReference>
<dbReference type="GO" id="GO:0004557">
    <property type="term" value="F:alpha-galactosidase activity"/>
    <property type="evidence" value="ECO:0007669"/>
    <property type="project" value="UniProtKB-UniRule"/>
</dbReference>
<organism evidence="10 13">
    <name type="scientific">Mediterraneibacter gnavus</name>
    <name type="common">Ruminococcus gnavus</name>
    <dbReference type="NCBI Taxonomy" id="33038"/>
    <lineage>
        <taxon>Bacteria</taxon>
        <taxon>Bacillati</taxon>
        <taxon>Bacillota</taxon>
        <taxon>Clostridia</taxon>
        <taxon>Lachnospirales</taxon>
        <taxon>Lachnospiraceae</taxon>
        <taxon>Mediterraneibacter</taxon>
    </lineage>
</organism>
<evidence type="ECO:0000313" key="15">
    <source>
        <dbReference type="Proteomes" id="UP000284472"/>
    </source>
</evidence>
<dbReference type="EMBL" id="QSSX01000032">
    <property type="protein sequence ID" value="RGM21186.1"/>
    <property type="molecule type" value="Genomic_DNA"/>
</dbReference>
<dbReference type="GO" id="GO:0016052">
    <property type="term" value="P:carbohydrate catabolic process"/>
    <property type="evidence" value="ECO:0007669"/>
    <property type="project" value="InterPro"/>
</dbReference>
<dbReference type="CDD" id="cd14791">
    <property type="entry name" value="GH36"/>
    <property type="match status" value="1"/>
</dbReference>
<feature type="binding site" evidence="7">
    <location>
        <begin position="475"/>
        <end position="479"/>
    </location>
    <ligand>
        <name>substrate</name>
    </ligand>
</feature>
<protein>
    <recommendedName>
        <fullName evidence="2 5">Alpha-galactosidase</fullName>
        <ecNumber evidence="2 5">3.2.1.22</ecNumber>
    </recommendedName>
</protein>
<dbReference type="InterPro" id="IPR050985">
    <property type="entry name" value="Alpha-glycosidase_related"/>
</dbReference>
<dbReference type="InterPro" id="IPR031705">
    <property type="entry name" value="Glyco_hydro_36_C"/>
</dbReference>
<feature type="binding site" evidence="7">
    <location>
        <position position="547"/>
    </location>
    <ligand>
        <name>substrate</name>
    </ligand>
</feature>
<reference evidence="13 14" key="1">
    <citation type="submission" date="2018-08" db="EMBL/GenBank/DDBJ databases">
        <title>A genome reference for cultivated species of the human gut microbiota.</title>
        <authorList>
            <person name="Zou Y."/>
            <person name="Xue W."/>
            <person name="Luo G."/>
        </authorList>
    </citation>
    <scope>NUCLEOTIDE SEQUENCE [LARGE SCALE GENOMIC DNA]</scope>
    <source>
        <strain evidence="11 14">AF19-16AC</strain>
        <strain evidence="12 15">AM32-6</strain>
        <strain evidence="10 13">TF01-20-2</strain>
    </source>
</reference>
<evidence type="ECO:0000313" key="13">
    <source>
        <dbReference type="Proteomes" id="UP000260808"/>
    </source>
</evidence>
<dbReference type="InterPro" id="IPR038417">
    <property type="entry name" value="Alpga-gal_N_sf"/>
</dbReference>
<comment type="caution">
    <text evidence="10">The sequence shown here is derived from an EMBL/GenBank/DDBJ whole genome shotgun (WGS) entry which is preliminary data.</text>
</comment>
<feature type="binding site" evidence="7">
    <location>
        <position position="198"/>
    </location>
    <ligand>
        <name>substrate</name>
    </ligand>
</feature>
<comment type="catalytic activity">
    <reaction evidence="1 5">
        <text>Hydrolysis of terminal, non-reducing alpha-D-galactose residues in alpha-D-galactosides, including galactose oligosaccharides, galactomannans and galactolipids.</text>
        <dbReference type="EC" id="3.2.1.22"/>
    </reaction>
</comment>
<evidence type="ECO:0000256" key="6">
    <source>
        <dbReference type="PIRSR" id="PIRSR005536-1"/>
    </source>
</evidence>
<feature type="binding site" evidence="7">
    <location>
        <position position="442"/>
    </location>
    <ligand>
        <name>substrate</name>
    </ligand>
</feature>
<dbReference type="EMBL" id="QRWQ01000010">
    <property type="protein sequence ID" value="RGT37871.1"/>
    <property type="molecule type" value="Genomic_DNA"/>
</dbReference>
<keyword evidence="3 5" id="KW-0378">Hydrolase</keyword>
<dbReference type="EMBL" id="QSIR01000008">
    <property type="protein sequence ID" value="RHD07223.1"/>
    <property type="molecule type" value="Genomic_DNA"/>
</dbReference>
<dbReference type="PANTHER" id="PTHR43053:SF3">
    <property type="entry name" value="ALPHA-GALACTOSIDASE C-RELATED"/>
    <property type="match status" value="1"/>
</dbReference>
<accession>A0A3E4V187</accession>
<evidence type="ECO:0000256" key="2">
    <source>
        <dbReference type="ARBA" id="ARBA00012755"/>
    </source>
</evidence>
<proteinExistence type="inferred from homology"/>
<evidence type="ECO:0000313" key="10">
    <source>
        <dbReference type="EMBL" id="RGM21186.1"/>
    </source>
</evidence>
<dbReference type="Pfam" id="PF16874">
    <property type="entry name" value="Glyco_hydro_36C"/>
    <property type="match status" value="1"/>
</dbReference>
<dbReference type="Pfam" id="PF02065">
    <property type="entry name" value="Melibiase"/>
    <property type="match status" value="1"/>
</dbReference>
<evidence type="ECO:0000313" key="11">
    <source>
        <dbReference type="EMBL" id="RGT37871.1"/>
    </source>
</evidence>
<feature type="active site" description="Nucleophile" evidence="6">
    <location>
        <position position="477"/>
    </location>
</feature>
<evidence type="ECO:0000259" key="9">
    <source>
        <dbReference type="Pfam" id="PF16875"/>
    </source>
</evidence>
<dbReference type="AlphaFoldDB" id="A0A3E4V187"/>
<dbReference type="Gene3D" id="2.60.40.1180">
    <property type="entry name" value="Golgi alpha-mannosidase II"/>
    <property type="match status" value="1"/>
</dbReference>
<gene>
    <name evidence="12" type="ORF">DW812_07390</name>
    <name evidence="11" type="ORF">DWX36_11410</name>
    <name evidence="10" type="ORF">DXC31_12260</name>
</gene>
<evidence type="ECO:0000256" key="1">
    <source>
        <dbReference type="ARBA" id="ARBA00001255"/>
    </source>
</evidence>
<evidence type="ECO:0000313" key="14">
    <source>
        <dbReference type="Proteomes" id="UP000283834"/>
    </source>
</evidence>
<feature type="active site" description="Proton donor" evidence="6">
    <location>
        <position position="547"/>
    </location>
</feature>
<evidence type="ECO:0000256" key="3">
    <source>
        <dbReference type="ARBA" id="ARBA00022801"/>
    </source>
</evidence>
<sequence>MRVVFDEKNKVFLLHTQNTTYAIAVTEDKYVNHLYYGKKLEDTDIRYLLREDEAPFTPGVNRREKNSYLDFAPMEYPESGMGDYRESAICVRSMSGYRASELIYEGYEIKKGKPKLPGLPATWGNEEDCITLSLLTRDPVLGMKVVLRYSVFRNQDAIARSATICNEGKEAFYLEKVLSASLDMDDRNFEVMGLFGSWARERHIQRTPLGYGRQNIASFKGESSHQESPFMALVTPETNQDVGEVYAMNFVYSGNFIAQAEKSQFDSVRMMMGIHPEGFTWKLEPEECFTAPEVILVYSGKGLGKMTRTYHDLYRNHLIRSPYLHRERPILINNWEATYFEFDDKKLLDIAREASKLGIEMLVMDDGWFGKRNSDDSSLGDWVVNEEKINGGLHKLAEDVKKTGMKFGIWVEPEMISPDSDLYKEHPDWAIQIPGREITQSRAQYVLDLSRDEVVDEVYEKIADVLKSADIAYVKWDMNRQLTTMGSCGLPADRQGELYHRYVLGVYKMQERLLQDFPELLLENCSGGGARFDAGMLYYSPQIWCSDDTDAVERLAIQEGTAMVYPVSTIGAHVSVCPNHTVGRITPFETRGNVALLGTFGYELDITKLSAEEKELVKKQTADYHKYNELIREGDYYRLASIAENGRYDSWMIVEKTKKKALVFYVQGMAAANGKSRFVKLKGLKAQSRYRIDGKEYSGSVLMQAGLKVAQEFGDFKSRIFLVEENVD</sequence>
<evidence type="ECO:0000256" key="5">
    <source>
        <dbReference type="PIRNR" id="PIRNR005536"/>
    </source>
</evidence>
<dbReference type="SUPFAM" id="SSF51445">
    <property type="entry name" value="(Trans)glycosidases"/>
    <property type="match status" value="1"/>
</dbReference>